<name>A0A1M5XTL0_9FIRM</name>
<proteinExistence type="predicted"/>
<dbReference type="STRING" id="1123282.SAMN02745823_02030"/>
<feature type="transmembrane region" description="Helical" evidence="1">
    <location>
        <begin position="76"/>
        <end position="99"/>
    </location>
</feature>
<protein>
    <recommendedName>
        <fullName evidence="4">DUF4418 domain-containing protein</fullName>
    </recommendedName>
</protein>
<dbReference type="EMBL" id="FQXV01000006">
    <property type="protein sequence ID" value="SHI03137.1"/>
    <property type="molecule type" value="Genomic_DNA"/>
</dbReference>
<evidence type="ECO:0000313" key="2">
    <source>
        <dbReference type="EMBL" id="SHI03137.1"/>
    </source>
</evidence>
<feature type="transmembrane region" description="Helical" evidence="1">
    <location>
        <begin position="46"/>
        <end position="69"/>
    </location>
</feature>
<gene>
    <name evidence="2" type="ORF">SAMN02745823_02030</name>
</gene>
<keyword evidence="1" id="KW-0472">Membrane</keyword>
<dbReference type="Pfam" id="PF14387">
    <property type="entry name" value="DUF4418"/>
    <property type="match status" value="1"/>
</dbReference>
<dbReference type="OrthoDB" id="3239888at2"/>
<evidence type="ECO:0000256" key="1">
    <source>
        <dbReference type="SAM" id="Phobius"/>
    </source>
</evidence>
<reference evidence="2 3" key="1">
    <citation type="submission" date="2016-11" db="EMBL/GenBank/DDBJ databases">
        <authorList>
            <person name="Jaros S."/>
            <person name="Januszkiewicz K."/>
            <person name="Wedrychowicz H."/>
        </authorList>
    </citation>
    <scope>NUCLEOTIDE SEQUENCE [LARGE SCALE GENOMIC DNA]</scope>
    <source>
        <strain evidence="2 3">DSM 10068</strain>
    </source>
</reference>
<dbReference type="AlphaFoldDB" id="A0A1M5XTL0"/>
<evidence type="ECO:0008006" key="4">
    <source>
        <dbReference type="Google" id="ProtNLM"/>
    </source>
</evidence>
<evidence type="ECO:0000313" key="3">
    <source>
        <dbReference type="Proteomes" id="UP000183995"/>
    </source>
</evidence>
<keyword evidence="3" id="KW-1185">Reference proteome</keyword>
<organism evidence="2 3">
    <name type="scientific">Sporobacter termitidis DSM 10068</name>
    <dbReference type="NCBI Taxonomy" id="1123282"/>
    <lineage>
        <taxon>Bacteria</taxon>
        <taxon>Bacillati</taxon>
        <taxon>Bacillota</taxon>
        <taxon>Clostridia</taxon>
        <taxon>Eubacteriales</taxon>
        <taxon>Oscillospiraceae</taxon>
        <taxon>Sporobacter</taxon>
    </lineage>
</organism>
<dbReference type="RefSeq" id="WP_073078451.1">
    <property type="nucleotide sequence ID" value="NZ_FQXV01000006.1"/>
</dbReference>
<feature type="transmembrane region" description="Helical" evidence="1">
    <location>
        <begin position="111"/>
        <end position="134"/>
    </location>
</feature>
<sequence>MKNRLLSGIAVAVFGLLLALVPVCIFPACAKVIETAAGGTVPMKCFWSGQAEIGVGLLILCGGVLLIVFKSPLTRIGVSVMTALAGVLGLLVPTLLIGGCEMSTMACRMTTFPAAVVLSILTVAACAANAHYLWRQNKNLPVKTDGR</sequence>
<keyword evidence="1" id="KW-0812">Transmembrane</keyword>
<dbReference type="Proteomes" id="UP000183995">
    <property type="component" value="Unassembled WGS sequence"/>
</dbReference>
<dbReference type="InterPro" id="IPR025531">
    <property type="entry name" value="DUF4418"/>
</dbReference>
<keyword evidence="1" id="KW-1133">Transmembrane helix</keyword>
<accession>A0A1M5XTL0</accession>